<sequence length="120" mass="12674">MTRRVRGGVPMSFLARIRDMDATAWRSATWSAPVVIQFCLLLLLAAMWLLGKWAFPTESGRSERTLLLTATALATLVSLGAGAVLLNSSSSQRRGIGLGVTGAAGVVLIGGIAFAFLVLR</sequence>
<evidence type="ECO:0008006" key="4">
    <source>
        <dbReference type="Google" id="ProtNLM"/>
    </source>
</evidence>
<dbReference type="AlphaFoldDB" id="A0A1B4XYU2"/>
<name>A0A1B4XYU2_MYCUL</name>
<protein>
    <recommendedName>
        <fullName evidence="4">Transmembrane protein</fullName>
    </recommendedName>
</protein>
<organism evidence="2 3">
    <name type="scientific">Mycobacterium ulcerans subsp. shinshuense</name>
    <dbReference type="NCBI Taxonomy" id="1124626"/>
    <lineage>
        <taxon>Bacteria</taxon>
        <taxon>Bacillati</taxon>
        <taxon>Actinomycetota</taxon>
        <taxon>Actinomycetes</taxon>
        <taxon>Mycobacteriales</taxon>
        <taxon>Mycobacteriaceae</taxon>
        <taxon>Mycobacterium</taxon>
        <taxon>Mycobacterium ulcerans group</taxon>
    </lineage>
</organism>
<keyword evidence="1" id="KW-0812">Transmembrane</keyword>
<gene>
    <name evidence="2" type="ORF">SHTP_0616</name>
</gene>
<evidence type="ECO:0000313" key="3">
    <source>
        <dbReference type="Proteomes" id="UP000218067"/>
    </source>
</evidence>
<accession>A0A1B4XYU2</accession>
<evidence type="ECO:0000256" key="1">
    <source>
        <dbReference type="SAM" id="Phobius"/>
    </source>
</evidence>
<keyword evidence="1" id="KW-0472">Membrane</keyword>
<dbReference type="EMBL" id="AP017624">
    <property type="protein sequence ID" value="BAV39971.1"/>
    <property type="molecule type" value="Genomic_DNA"/>
</dbReference>
<dbReference type="Proteomes" id="UP000218067">
    <property type="component" value="Chromosome"/>
</dbReference>
<feature type="transmembrane region" description="Helical" evidence="1">
    <location>
        <begin position="98"/>
        <end position="119"/>
    </location>
</feature>
<proteinExistence type="predicted"/>
<keyword evidence="1" id="KW-1133">Transmembrane helix</keyword>
<reference evidence="2 3" key="1">
    <citation type="submission" date="2016-08" db="EMBL/GenBank/DDBJ databases">
        <title>Complete genome sequence of Mycobacterium shinshuense, a subspecies of M. ulcerans.</title>
        <authorList>
            <person name="Yoshida M."/>
            <person name="Ogura Y."/>
            <person name="Hayashi T."/>
            <person name="Hoshino Y."/>
        </authorList>
    </citation>
    <scope>NUCLEOTIDE SEQUENCE [LARGE SCALE GENOMIC DNA]</scope>
    <source>
        <strain evidence="3">ATCC 33728</strain>
    </source>
</reference>
<feature type="transmembrane region" description="Helical" evidence="1">
    <location>
        <begin position="34"/>
        <end position="54"/>
    </location>
</feature>
<feature type="transmembrane region" description="Helical" evidence="1">
    <location>
        <begin position="66"/>
        <end position="86"/>
    </location>
</feature>
<evidence type="ECO:0000313" key="2">
    <source>
        <dbReference type="EMBL" id="BAV39971.1"/>
    </source>
</evidence>